<evidence type="ECO:0000313" key="2">
    <source>
        <dbReference type="Ensembl" id="ENSVURP00010026606.1"/>
    </source>
</evidence>
<reference evidence="3" key="1">
    <citation type="submission" date="2018-12" db="EMBL/GenBank/DDBJ databases">
        <authorList>
            <person name="Yazar S."/>
        </authorList>
    </citation>
    <scope>NUCLEOTIDE SEQUENCE [LARGE SCALE GENOMIC DNA]</scope>
</reference>
<evidence type="ECO:0000313" key="3">
    <source>
        <dbReference type="Proteomes" id="UP000314987"/>
    </source>
</evidence>
<dbReference type="Gene3D" id="3.10.110.10">
    <property type="entry name" value="Ubiquitin Conjugating Enzyme"/>
    <property type="match status" value="1"/>
</dbReference>
<dbReference type="InterPro" id="IPR016135">
    <property type="entry name" value="UBQ-conjugating_enzyme/RWD"/>
</dbReference>
<evidence type="ECO:0000259" key="1">
    <source>
        <dbReference type="PROSITE" id="PS50127"/>
    </source>
</evidence>
<reference evidence="2" key="2">
    <citation type="submission" date="2025-08" db="UniProtKB">
        <authorList>
            <consortium name="Ensembl"/>
        </authorList>
    </citation>
    <scope>IDENTIFICATION</scope>
</reference>
<proteinExistence type="predicted"/>
<dbReference type="Pfam" id="PF00179">
    <property type="entry name" value="UQ_con"/>
    <property type="match status" value="1"/>
</dbReference>
<reference evidence="2" key="3">
    <citation type="submission" date="2025-09" db="UniProtKB">
        <authorList>
            <consortium name="Ensembl"/>
        </authorList>
    </citation>
    <scope>IDENTIFICATION</scope>
</reference>
<dbReference type="STRING" id="29139.ENSVURP00010026606"/>
<dbReference type="SUPFAM" id="SSF54495">
    <property type="entry name" value="UBC-like"/>
    <property type="match status" value="1"/>
</dbReference>
<dbReference type="AlphaFoldDB" id="A0A4X2LYD9"/>
<organism evidence="2 3">
    <name type="scientific">Vombatus ursinus</name>
    <name type="common">Common wombat</name>
    <dbReference type="NCBI Taxonomy" id="29139"/>
    <lineage>
        <taxon>Eukaryota</taxon>
        <taxon>Metazoa</taxon>
        <taxon>Chordata</taxon>
        <taxon>Craniata</taxon>
        <taxon>Vertebrata</taxon>
        <taxon>Euteleostomi</taxon>
        <taxon>Mammalia</taxon>
        <taxon>Metatheria</taxon>
        <taxon>Diprotodontia</taxon>
        <taxon>Vombatidae</taxon>
        <taxon>Vombatus</taxon>
    </lineage>
</organism>
<accession>A0A4X2LYD9</accession>
<dbReference type="InterPro" id="IPR050113">
    <property type="entry name" value="Ub_conjugating_enzyme"/>
</dbReference>
<dbReference type="PANTHER" id="PTHR24067">
    <property type="entry name" value="UBIQUITIN-CONJUGATING ENZYME E2"/>
    <property type="match status" value="1"/>
</dbReference>
<keyword evidence="3" id="KW-1185">Reference proteome</keyword>
<dbReference type="Proteomes" id="UP000314987">
    <property type="component" value="Unassembled WGS sequence"/>
</dbReference>
<name>A0A4X2LYD9_VOMUR</name>
<dbReference type="InterPro" id="IPR000608">
    <property type="entry name" value="UBC"/>
</dbReference>
<sequence>MSTRTQQWLMRDFKRLQKTTLPPGSMEPHGRITLRCSTGSFPAKGTLFEDVTFKPTMEFTEEYPNKPSSVRFVSKTFHPNVYADASFGNRTELA</sequence>
<protein>
    <recommendedName>
        <fullName evidence="1">UBC core domain-containing protein</fullName>
    </recommendedName>
</protein>
<dbReference type="PROSITE" id="PS50127">
    <property type="entry name" value="UBC_2"/>
    <property type="match status" value="1"/>
</dbReference>
<dbReference type="Ensembl" id="ENSVURT00010030305.1">
    <property type="protein sequence ID" value="ENSVURP00010026606.1"/>
    <property type="gene ID" value="ENSVURG00010020365.1"/>
</dbReference>
<feature type="domain" description="UBC core" evidence="1">
    <location>
        <begin position="4"/>
        <end position="94"/>
    </location>
</feature>